<dbReference type="SUPFAM" id="SSF51126">
    <property type="entry name" value="Pectin lyase-like"/>
    <property type="match status" value="1"/>
</dbReference>
<reference evidence="6" key="1">
    <citation type="journal article" date="2019" name="Int. J. Syst. Evol. Microbiol.">
        <title>The Global Catalogue of Microorganisms (GCM) 10K type strain sequencing project: providing services to taxonomists for standard genome sequencing and annotation.</title>
        <authorList>
            <consortium name="The Broad Institute Genomics Platform"/>
            <consortium name="The Broad Institute Genome Sequencing Center for Infectious Disease"/>
            <person name="Wu L."/>
            <person name="Ma J."/>
        </authorList>
    </citation>
    <scope>NUCLEOTIDE SEQUENCE [LARGE SCALE GENOMIC DNA]</scope>
    <source>
        <strain evidence="6">TISTR 1858</strain>
    </source>
</reference>
<evidence type="ECO:0000313" key="5">
    <source>
        <dbReference type="EMBL" id="MFD2627888.1"/>
    </source>
</evidence>
<protein>
    <submittedName>
        <fullName evidence="5">Prepilin-type N-terminal cleavage/methylation domain-containing protein</fullName>
    </submittedName>
</protein>
<sequence>MNFRQLNNEKGITLVELLAALGLFAIVITLSSSIFMQLFGSEKEANADISLKQQANVLVNEMKNQFYNNEDNKVCVVNTHMGTNVTTRLRHKVNNNTKEYMQDNGCYEVYKSQPIFVQLTLSNNSNNSYTIETTWDKKNKLTVNLPTEDQGGDDNDELDELDETENDEDDYSPPETNKDCVFNGDTILSQGQFGDWNFCPNPHIKNGSAWFTNRTSIFDPINFTIDQNLFADQSLELEQKAKMNVINSARLGGQAIIKSYSELTIGKHLLAKGDITLQENTTTKIGKSARFVKGLKLTREATLDIGNNLYLLGNLTMHNNTNIKVDNNGEILRDLTLTSNGSLRFGGDFTASGNITMHNSASIHGAKDGTFLKDINITSGALHFDRNFDLTGSLTMQSGGRVLTGGNANFSSKVTLNSGAFLHIKGDAHFYNDLHLQSGAKLIVEGSATFDKAITPENGAGSICIKGDANIKQTPDSDIKITEQASSCGI</sequence>
<dbReference type="Pfam" id="PF07963">
    <property type="entry name" value="N_methyl"/>
    <property type="match status" value="1"/>
</dbReference>
<evidence type="ECO:0000256" key="1">
    <source>
        <dbReference type="ARBA" id="ARBA00004241"/>
    </source>
</evidence>
<keyword evidence="2" id="KW-0178">Competence</keyword>
<keyword evidence="4" id="KW-1133">Transmembrane helix</keyword>
<keyword evidence="4" id="KW-0812">Transmembrane</keyword>
<dbReference type="PROSITE" id="PS00409">
    <property type="entry name" value="PROKAR_NTER_METHYL"/>
    <property type="match status" value="1"/>
</dbReference>
<feature type="transmembrane region" description="Helical" evidence="4">
    <location>
        <begin position="12"/>
        <end position="36"/>
    </location>
</feature>
<comment type="caution">
    <text evidence="5">The sequence shown here is derived from an EMBL/GenBank/DDBJ whole genome shotgun (WGS) entry which is preliminary data.</text>
</comment>
<dbReference type="RefSeq" id="WP_379560558.1">
    <property type="nucleotide sequence ID" value="NZ_JBHUMX010000007.1"/>
</dbReference>
<dbReference type="Gene3D" id="2.160.20.20">
    <property type="match status" value="1"/>
</dbReference>
<dbReference type="Proteomes" id="UP001597451">
    <property type="component" value="Unassembled WGS sequence"/>
</dbReference>
<name>A0ABW5PWX2_9BACI</name>
<feature type="compositionally biased region" description="Acidic residues" evidence="3">
    <location>
        <begin position="150"/>
        <end position="172"/>
    </location>
</feature>
<dbReference type="InterPro" id="IPR011050">
    <property type="entry name" value="Pectin_lyase_fold/virulence"/>
</dbReference>
<evidence type="ECO:0000256" key="4">
    <source>
        <dbReference type="SAM" id="Phobius"/>
    </source>
</evidence>
<feature type="region of interest" description="Disordered" evidence="3">
    <location>
        <begin position="142"/>
        <end position="178"/>
    </location>
</feature>
<evidence type="ECO:0000313" key="6">
    <source>
        <dbReference type="Proteomes" id="UP001597451"/>
    </source>
</evidence>
<evidence type="ECO:0000256" key="2">
    <source>
        <dbReference type="ARBA" id="ARBA00023287"/>
    </source>
</evidence>
<dbReference type="InterPro" id="IPR012902">
    <property type="entry name" value="N_methyl_site"/>
</dbReference>
<dbReference type="EMBL" id="JBHUMX010000007">
    <property type="protein sequence ID" value="MFD2627888.1"/>
    <property type="molecule type" value="Genomic_DNA"/>
</dbReference>
<evidence type="ECO:0000256" key="3">
    <source>
        <dbReference type="SAM" id="MobiDB-lite"/>
    </source>
</evidence>
<gene>
    <name evidence="5" type="ORF">ACFSUN_03650</name>
</gene>
<accession>A0ABW5PWX2</accession>
<keyword evidence="4" id="KW-0472">Membrane</keyword>
<proteinExistence type="predicted"/>
<dbReference type="InterPro" id="IPR012332">
    <property type="entry name" value="Autotransporter_pectin_lyase_C"/>
</dbReference>
<organism evidence="5 6">
    <name type="scientific">Oceanobacillus kapialis</name>
    <dbReference type="NCBI Taxonomy" id="481353"/>
    <lineage>
        <taxon>Bacteria</taxon>
        <taxon>Bacillati</taxon>
        <taxon>Bacillota</taxon>
        <taxon>Bacilli</taxon>
        <taxon>Bacillales</taxon>
        <taxon>Bacillaceae</taxon>
        <taxon>Oceanobacillus</taxon>
    </lineage>
</organism>
<keyword evidence="6" id="KW-1185">Reference proteome</keyword>
<comment type="subcellular location">
    <subcellularLocation>
        <location evidence="1">Cell surface</location>
    </subcellularLocation>
</comment>